<evidence type="ECO:0000256" key="2">
    <source>
        <dbReference type="ARBA" id="ARBA00022448"/>
    </source>
</evidence>
<dbReference type="EMBL" id="JBHRSB010000005">
    <property type="protein sequence ID" value="MFC3001688.1"/>
    <property type="molecule type" value="Genomic_DNA"/>
</dbReference>
<evidence type="ECO:0000256" key="3">
    <source>
        <dbReference type="ARBA" id="ARBA00022475"/>
    </source>
</evidence>
<feature type="transmembrane region" description="Helical" evidence="7">
    <location>
        <begin position="111"/>
        <end position="133"/>
    </location>
</feature>
<dbReference type="InterPro" id="IPR000515">
    <property type="entry name" value="MetI-like"/>
</dbReference>
<dbReference type="RefSeq" id="WP_216837774.1">
    <property type="nucleotide sequence ID" value="NZ_JAFNJS010000005.1"/>
</dbReference>
<evidence type="ECO:0000256" key="4">
    <source>
        <dbReference type="ARBA" id="ARBA00022692"/>
    </source>
</evidence>
<keyword evidence="2" id="KW-0813">Transport</keyword>
<evidence type="ECO:0000313" key="10">
    <source>
        <dbReference type="Proteomes" id="UP001595420"/>
    </source>
</evidence>
<comment type="caution">
    <text evidence="9">The sequence shown here is derived from an EMBL/GenBank/DDBJ whole genome shotgun (WGS) entry which is preliminary data.</text>
</comment>
<evidence type="ECO:0000256" key="1">
    <source>
        <dbReference type="ARBA" id="ARBA00004651"/>
    </source>
</evidence>
<keyword evidence="3" id="KW-1003">Cell membrane</keyword>
<dbReference type="Proteomes" id="UP001595420">
    <property type="component" value="Unassembled WGS sequence"/>
</dbReference>
<comment type="subcellular location">
    <subcellularLocation>
        <location evidence="1">Cell membrane</location>
        <topology evidence="1">Multi-pass membrane protein</topology>
    </subcellularLocation>
</comment>
<evidence type="ECO:0000259" key="8">
    <source>
        <dbReference type="Pfam" id="PF00528"/>
    </source>
</evidence>
<name>A0ABV7BWF5_9PROT</name>
<evidence type="ECO:0000313" key="9">
    <source>
        <dbReference type="EMBL" id="MFC3001688.1"/>
    </source>
</evidence>
<feature type="transmembrane region" description="Helical" evidence="7">
    <location>
        <begin position="174"/>
        <end position="199"/>
    </location>
</feature>
<keyword evidence="6 7" id="KW-0472">Membrane</keyword>
<keyword evidence="5 7" id="KW-1133">Transmembrane helix</keyword>
<feature type="domain" description="ABC transmembrane type-1" evidence="8">
    <location>
        <begin position="126"/>
        <end position="294"/>
    </location>
</feature>
<feature type="transmembrane region" description="Helical" evidence="7">
    <location>
        <begin position="220"/>
        <end position="250"/>
    </location>
</feature>
<protein>
    <submittedName>
        <fullName evidence="9">ABC transporter permease</fullName>
    </submittedName>
</protein>
<accession>A0ABV7BWF5</accession>
<proteinExistence type="predicted"/>
<dbReference type="Pfam" id="PF00528">
    <property type="entry name" value="BPD_transp_1"/>
    <property type="match status" value="1"/>
</dbReference>
<feature type="transmembrane region" description="Helical" evidence="7">
    <location>
        <begin position="270"/>
        <end position="292"/>
    </location>
</feature>
<evidence type="ECO:0000256" key="6">
    <source>
        <dbReference type="ARBA" id="ARBA00023136"/>
    </source>
</evidence>
<gene>
    <name evidence="9" type="ORF">ACFOD3_17410</name>
</gene>
<organism evidence="9 10">
    <name type="scientific">Falsiroseomonas tokyonensis</name>
    <dbReference type="NCBI Taxonomy" id="430521"/>
    <lineage>
        <taxon>Bacteria</taxon>
        <taxon>Pseudomonadati</taxon>
        <taxon>Pseudomonadota</taxon>
        <taxon>Alphaproteobacteria</taxon>
        <taxon>Acetobacterales</taxon>
        <taxon>Roseomonadaceae</taxon>
        <taxon>Falsiroseomonas</taxon>
    </lineage>
</organism>
<keyword evidence="10" id="KW-1185">Reference proteome</keyword>
<dbReference type="PANTHER" id="PTHR30151">
    <property type="entry name" value="ALKANE SULFONATE ABC TRANSPORTER-RELATED, MEMBRANE SUBUNIT"/>
    <property type="match status" value="1"/>
</dbReference>
<reference evidence="10" key="1">
    <citation type="journal article" date="2019" name="Int. J. Syst. Evol. Microbiol.">
        <title>The Global Catalogue of Microorganisms (GCM) 10K type strain sequencing project: providing services to taxonomists for standard genome sequencing and annotation.</title>
        <authorList>
            <consortium name="The Broad Institute Genomics Platform"/>
            <consortium name="The Broad Institute Genome Sequencing Center for Infectious Disease"/>
            <person name="Wu L."/>
            <person name="Ma J."/>
        </authorList>
    </citation>
    <scope>NUCLEOTIDE SEQUENCE [LARGE SCALE GENOMIC DNA]</scope>
    <source>
        <strain evidence="10">CGMCC 1.16855</strain>
    </source>
</reference>
<feature type="transmembrane region" description="Helical" evidence="7">
    <location>
        <begin position="145"/>
        <end position="168"/>
    </location>
</feature>
<sequence length="305" mass="31559">MTGLLALIVTGGFAALIATVHAGAGGTGFWMGVVATTLLAAWLVQRLGDAPDRGLPALAAPVAFGATVLALWEVLVLGLSVPMVLLPAPSAIAARAWLAAPMLWGDFAQTFLKAVLSGYVIGCGAGFALALVADRLPFLRRGLLPLGNLVAALPVVGIAPILVMWFGFDWQSKAAVVVAMTFFPMLVNTVAGLAAAGALERDLMRSYAASPGQTLWLLKLPSALPFIFTALKVNAPLALIGAIVAEFFGSPTQGMGFRITTEAAKLALDLVWAEIVVAAVAGSAFYGLVALAERAATFWHPSVRP</sequence>
<feature type="transmembrane region" description="Helical" evidence="7">
    <location>
        <begin position="57"/>
        <end position="79"/>
    </location>
</feature>
<feature type="transmembrane region" description="Helical" evidence="7">
    <location>
        <begin position="28"/>
        <end position="45"/>
    </location>
</feature>
<evidence type="ECO:0000256" key="7">
    <source>
        <dbReference type="SAM" id="Phobius"/>
    </source>
</evidence>
<dbReference type="PANTHER" id="PTHR30151:SF0">
    <property type="entry name" value="ABC TRANSPORTER PERMEASE PROTEIN MJ0413-RELATED"/>
    <property type="match status" value="1"/>
</dbReference>
<keyword evidence="4 7" id="KW-0812">Transmembrane</keyword>
<evidence type="ECO:0000256" key="5">
    <source>
        <dbReference type="ARBA" id="ARBA00022989"/>
    </source>
</evidence>